<dbReference type="Gene3D" id="3.30.450.40">
    <property type="match status" value="1"/>
</dbReference>
<dbReference type="InterPro" id="IPR003018">
    <property type="entry name" value="GAF"/>
</dbReference>
<sequence length="713" mass="80120">MRLRRFIVPFFGALLVLLTLIIVLLGFAAVRDEFAERERMARLLTQSVYARLLHQLRGVEEILPFLVTARGETAALDVVLLSPVDGQRTGSAVRGALPLGFHPTSVGPLWATSPLFSPSGDPLLVRLVESEGRSFVVGVHLDLQEVFSDDDGLEALRRMILCDARGVVLWGLPDDPFVSRGMIPPSFLRSQPQWSKAPWGDLFWGRAYSLPLAGLRLFVHVPLRSFLKTLVGRLYLPVLLGLSSLLLLWSFWSIVSRQVLDPMEQARLAAVSMRDHLDSVRIPSDYTATIEELSRGMTIFSQGSRLEEVTTFGQALASSLQTLVAQQEELISYSQELESMNVALTETNEAIRHREDLWRCMLEASRAVSSKGDEGLLGRMAEILLDVGEASGVAVDRVEGEGLVLLVEKGYLGLPSRTALPFDACLAGRAVREGRPLWIADVGTESGYFEVHDEVRSEFLLPLVHMGRVLGVLTLSWKERRERDDHLIESLVPLGAFLAGSLDVQRSLEELRQSYSYMAGRLQHLTALYHDETAEHVARTEAYCRFLARRLGKNDEEIERVGFFSRLHDIGKLRVPRYILTKPGRLTAEEFELIKNHTRWGAEILGEARWLDPGRKICLYHHERWDGKGYPEGLAGEAIPWEARVMALADVYDALRSSRAYKGAFSHEKAVSIILEGDDRLRPGHFDPALVEIFRREHGELDVIFNSYREDEV</sequence>
<keyword evidence="1" id="KW-0472">Membrane</keyword>
<keyword evidence="4" id="KW-1185">Reference proteome</keyword>
<dbReference type="KEGG" id="aram:KAR29_04110"/>
<dbReference type="Gene3D" id="1.10.3210.10">
    <property type="entry name" value="Hypothetical protein af1432"/>
    <property type="match status" value="1"/>
</dbReference>
<accession>A0A9Q7AA74</accession>
<dbReference type="AlphaFoldDB" id="A0A9Q7AA74"/>
<dbReference type="InterPro" id="IPR052020">
    <property type="entry name" value="Cyclic_di-GMP/3'3'-cGAMP_PDE"/>
</dbReference>
<evidence type="ECO:0000313" key="3">
    <source>
        <dbReference type="EMBL" id="QTX33091.1"/>
    </source>
</evidence>
<dbReference type="Pfam" id="PF13487">
    <property type="entry name" value="HD_5"/>
    <property type="match status" value="1"/>
</dbReference>
<dbReference type="PROSITE" id="PS51832">
    <property type="entry name" value="HD_GYP"/>
    <property type="match status" value="1"/>
</dbReference>
<dbReference type="EMBL" id="CP072943">
    <property type="protein sequence ID" value="QTX33091.1"/>
    <property type="molecule type" value="Genomic_DNA"/>
</dbReference>
<reference evidence="4" key="1">
    <citation type="submission" date="2021-04" db="EMBL/GenBank/DDBJ databases">
        <title>A novel Synergistetes isolate from a pyrite-forming mixed culture.</title>
        <authorList>
            <person name="Bunk B."/>
            <person name="Sproer C."/>
            <person name="Spring S."/>
            <person name="Pester M."/>
        </authorList>
    </citation>
    <scope>NUCLEOTIDE SEQUENCE [LARGE SCALE GENOMIC DNA]</scope>
    <source>
        <strain evidence="4">J.5.4.2-T.3.5.2</strain>
    </source>
</reference>
<evidence type="ECO:0000256" key="1">
    <source>
        <dbReference type="SAM" id="Phobius"/>
    </source>
</evidence>
<keyword evidence="1" id="KW-1133">Transmembrane helix</keyword>
<dbReference type="RefSeq" id="WP_274374365.1">
    <property type="nucleotide sequence ID" value="NZ_CP072943.1"/>
</dbReference>
<dbReference type="InterPro" id="IPR037522">
    <property type="entry name" value="HD_GYP_dom"/>
</dbReference>
<evidence type="ECO:0000313" key="4">
    <source>
        <dbReference type="Proteomes" id="UP000671879"/>
    </source>
</evidence>
<dbReference type="SMART" id="SM00471">
    <property type="entry name" value="HDc"/>
    <property type="match status" value="1"/>
</dbReference>
<dbReference type="CDD" id="cd00077">
    <property type="entry name" value="HDc"/>
    <property type="match status" value="1"/>
</dbReference>
<dbReference type="InterPro" id="IPR003607">
    <property type="entry name" value="HD/PDEase_dom"/>
</dbReference>
<dbReference type="InterPro" id="IPR029016">
    <property type="entry name" value="GAF-like_dom_sf"/>
</dbReference>
<evidence type="ECO:0000259" key="2">
    <source>
        <dbReference type="PROSITE" id="PS51832"/>
    </source>
</evidence>
<feature type="transmembrane region" description="Helical" evidence="1">
    <location>
        <begin position="6"/>
        <end position="30"/>
    </location>
</feature>
<protein>
    <submittedName>
        <fullName evidence="3">HD domain-containing protein</fullName>
    </submittedName>
</protein>
<organism evidence="3 4">
    <name type="scientific">Aminithiophilus ramosus</name>
    <dbReference type="NCBI Taxonomy" id="3029084"/>
    <lineage>
        <taxon>Bacteria</taxon>
        <taxon>Thermotogati</taxon>
        <taxon>Synergistota</taxon>
        <taxon>Synergistia</taxon>
        <taxon>Synergistales</taxon>
        <taxon>Aminithiophilaceae</taxon>
        <taxon>Aminithiophilus</taxon>
    </lineage>
</organism>
<dbReference type="SUPFAM" id="SSF55781">
    <property type="entry name" value="GAF domain-like"/>
    <property type="match status" value="1"/>
</dbReference>
<dbReference type="Pfam" id="PF13185">
    <property type="entry name" value="GAF_2"/>
    <property type="match status" value="1"/>
</dbReference>
<name>A0A9Q7AA74_9BACT</name>
<keyword evidence="1" id="KW-0812">Transmembrane</keyword>
<dbReference type="Proteomes" id="UP000671879">
    <property type="component" value="Chromosome"/>
</dbReference>
<dbReference type="PANTHER" id="PTHR45228">
    <property type="entry name" value="CYCLIC DI-GMP PHOSPHODIESTERASE TM_0186-RELATED"/>
    <property type="match status" value="1"/>
</dbReference>
<dbReference type="PANTHER" id="PTHR45228:SF8">
    <property type="entry name" value="TWO-COMPONENT RESPONSE REGULATOR-RELATED"/>
    <property type="match status" value="1"/>
</dbReference>
<proteinExistence type="predicted"/>
<feature type="domain" description="HD-GYP" evidence="2">
    <location>
        <begin position="511"/>
        <end position="710"/>
    </location>
</feature>
<dbReference type="SUPFAM" id="SSF109604">
    <property type="entry name" value="HD-domain/PDEase-like"/>
    <property type="match status" value="1"/>
</dbReference>
<gene>
    <name evidence="3" type="ORF">KAR29_04110</name>
</gene>